<protein>
    <submittedName>
        <fullName evidence="1">PIN domain-like protein</fullName>
    </submittedName>
</protein>
<keyword evidence="2" id="KW-1185">Reference proteome</keyword>
<accession>A0ACD3A3B0</accession>
<name>A0ACD3A3B0_9AGAR</name>
<feature type="non-terminal residue" evidence="1">
    <location>
        <position position="1"/>
    </location>
</feature>
<evidence type="ECO:0000313" key="1">
    <source>
        <dbReference type="EMBL" id="TFK60171.1"/>
    </source>
</evidence>
<reference evidence="1 2" key="1">
    <citation type="journal article" date="2019" name="Nat. Ecol. Evol.">
        <title>Megaphylogeny resolves global patterns of mushroom evolution.</title>
        <authorList>
            <person name="Varga T."/>
            <person name="Krizsan K."/>
            <person name="Foldi C."/>
            <person name="Dima B."/>
            <person name="Sanchez-Garcia M."/>
            <person name="Sanchez-Ramirez S."/>
            <person name="Szollosi G.J."/>
            <person name="Szarkandi J.G."/>
            <person name="Papp V."/>
            <person name="Albert L."/>
            <person name="Andreopoulos W."/>
            <person name="Angelini C."/>
            <person name="Antonin V."/>
            <person name="Barry K.W."/>
            <person name="Bougher N.L."/>
            <person name="Buchanan P."/>
            <person name="Buyck B."/>
            <person name="Bense V."/>
            <person name="Catcheside P."/>
            <person name="Chovatia M."/>
            <person name="Cooper J."/>
            <person name="Damon W."/>
            <person name="Desjardin D."/>
            <person name="Finy P."/>
            <person name="Geml J."/>
            <person name="Haridas S."/>
            <person name="Hughes K."/>
            <person name="Justo A."/>
            <person name="Karasinski D."/>
            <person name="Kautmanova I."/>
            <person name="Kiss B."/>
            <person name="Kocsube S."/>
            <person name="Kotiranta H."/>
            <person name="LaButti K.M."/>
            <person name="Lechner B.E."/>
            <person name="Liimatainen K."/>
            <person name="Lipzen A."/>
            <person name="Lukacs Z."/>
            <person name="Mihaltcheva S."/>
            <person name="Morgado L.N."/>
            <person name="Niskanen T."/>
            <person name="Noordeloos M.E."/>
            <person name="Ohm R.A."/>
            <person name="Ortiz-Santana B."/>
            <person name="Ovrebo C."/>
            <person name="Racz N."/>
            <person name="Riley R."/>
            <person name="Savchenko A."/>
            <person name="Shiryaev A."/>
            <person name="Soop K."/>
            <person name="Spirin V."/>
            <person name="Szebenyi C."/>
            <person name="Tomsovsky M."/>
            <person name="Tulloss R.E."/>
            <person name="Uehling J."/>
            <person name="Grigoriev I.V."/>
            <person name="Vagvolgyi C."/>
            <person name="Papp T."/>
            <person name="Martin F.M."/>
            <person name="Miettinen O."/>
            <person name="Hibbett D.S."/>
            <person name="Nagy L.G."/>
        </authorList>
    </citation>
    <scope>NUCLEOTIDE SEQUENCE [LARGE SCALE GENOMIC DNA]</scope>
    <source>
        <strain evidence="1 2">NL-1719</strain>
    </source>
</reference>
<proteinExistence type="predicted"/>
<evidence type="ECO:0000313" key="2">
    <source>
        <dbReference type="Proteomes" id="UP000308600"/>
    </source>
</evidence>
<sequence length="317" mass="35918">HGPHAQAGENPELKIFFFKLCQFLSIPAIFVFVFDGPERPPIKRNTQILSKRTIWLIPHLKTLIQAFGFHVHDAPGEAEAELAKLNKRHLIDAVYTSDSDSLVFGAQLVLRSIDKDNRDDVLVYTADRLESQNKIQLTQGGLLLVALLVSGDYDPSGVPDIGIVLARELAQCGYGKDLLQAVMGAHSEEDFNQRLHSWRSSLLQELRLNSSHRLTSRHPDAVKSIMAVGFPRYEIAQLYAKPQTTDLANCGSTLLWPPQEPRLQGISEFCSQRFSWTSPVYRHKWFVSVLWKGICRHMMTSVRYGIPLSLTYILKWI</sequence>
<organism evidence="1 2">
    <name type="scientific">Pluteus cervinus</name>
    <dbReference type="NCBI Taxonomy" id="181527"/>
    <lineage>
        <taxon>Eukaryota</taxon>
        <taxon>Fungi</taxon>
        <taxon>Dikarya</taxon>
        <taxon>Basidiomycota</taxon>
        <taxon>Agaricomycotina</taxon>
        <taxon>Agaricomycetes</taxon>
        <taxon>Agaricomycetidae</taxon>
        <taxon>Agaricales</taxon>
        <taxon>Pluteineae</taxon>
        <taxon>Pluteaceae</taxon>
        <taxon>Pluteus</taxon>
    </lineage>
</organism>
<dbReference type="Proteomes" id="UP000308600">
    <property type="component" value="Unassembled WGS sequence"/>
</dbReference>
<dbReference type="EMBL" id="ML208820">
    <property type="protein sequence ID" value="TFK60171.1"/>
    <property type="molecule type" value="Genomic_DNA"/>
</dbReference>
<gene>
    <name evidence="1" type="ORF">BDN72DRAFT_941096</name>
</gene>